<dbReference type="Gene3D" id="1.10.506.10">
    <property type="entry name" value="GTPase Activation - p120gap, domain 1"/>
    <property type="match status" value="1"/>
</dbReference>
<dbReference type="InterPro" id="IPR001936">
    <property type="entry name" value="RasGAP_dom"/>
</dbReference>
<dbReference type="PANTHER" id="PTHR22872:SF2">
    <property type="entry name" value="INHIBITOR OF BRUTON TYROSINE KINASE"/>
    <property type="match status" value="1"/>
</dbReference>
<protein>
    <recommendedName>
        <fullName evidence="4">Ras-GAP domain-containing protein</fullName>
    </recommendedName>
</protein>
<organism evidence="5 6">
    <name type="scientific">Prymnesium parvum</name>
    <name type="common">Toxic golden alga</name>
    <dbReference type="NCBI Taxonomy" id="97485"/>
    <lineage>
        <taxon>Eukaryota</taxon>
        <taxon>Haptista</taxon>
        <taxon>Haptophyta</taxon>
        <taxon>Prymnesiophyceae</taxon>
        <taxon>Prymnesiales</taxon>
        <taxon>Prymnesiaceae</taxon>
        <taxon>Prymnesium</taxon>
    </lineage>
</organism>
<dbReference type="Gene3D" id="2.130.10.30">
    <property type="entry name" value="Regulator of chromosome condensation 1/beta-lactamase-inhibitor protein II"/>
    <property type="match status" value="4"/>
</dbReference>
<evidence type="ECO:0000256" key="2">
    <source>
        <dbReference type="PROSITE-ProRule" id="PRU00235"/>
    </source>
</evidence>
<feature type="repeat" description="RCC1" evidence="2">
    <location>
        <begin position="214"/>
        <end position="265"/>
    </location>
</feature>
<feature type="repeat" description="RCC1" evidence="2">
    <location>
        <begin position="319"/>
        <end position="369"/>
    </location>
</feature>
<name>A0AB34IN32_PRYPA</name>
<feature type="repeat" description="RCC1" evidence="2">
    <location>
        <begin position="620"/>
        <end position="671"/>
    </location>
</feature>
<feature type="repeat" description="RCC1" evidence="2">
    <location>
        <begin position="724"/>
        <end position="775"/>
    </location>
</feature>
<feature type="repeat" description="RCC1" evidence="2">
    <location>
        <begin position="568"/>
        <end position="619"/>
    </location>
</feature>
<keyword evidence="6" id="KW-1185">Reference proteome</keyword>
<feature type="repeat" description="RCC1" evidence="2">
    <location>
        <begin position="672"/>
        <end position="723"/>
    </location>
</feature>
<dbReference type="PROSITE" id="PS00626">
    <property type="entry name" value="RCC1_2"/>
    <property type="match status" value="8"/>
</dbReference>
<dbReference type="InterPro" id="IPR058923">
    <property type="entry name" value="RCC1-like_dom"/>
</dbReference>
<evidence type="ECO:0000313" key="5">
    <source>
        <dbReference type="EMBL" id="KAL1503592.1"/>
    </source>
</evidence>
<dbReference type="InterPro" id="IPR008936">
    <property type="entry name" value="Rho_GTPase_activation_prot"/>
</dbReference>
<evidence type="ECO:0000256" key="3">
    <source>
        <dbReference type="SAM" id="MobiDB-lite"/>
    </source>
</evidence>
<evidence type="ECO:0000256" key="1">
    <source>
        <dbReference type="ARBA" id="ARBA00022737"/>
    </source>
</evidence>
<dbReference type="Pfam" id="PF25390">
    <property type="entry name" value="WD40_RLD"/>
    <property type="match status" value="2"/>
</dbReference>
<comment type="caution">
    <text evidence="5">The sequence shown here is derived from an EMBL/GenBank/DDBJ whole genome shotgun (WGS) entry which is preliminary data.</text>
</comment>
<feature type="repeat" description="RCC1" evidence="2">
    <location>
        <begin position="777"/>
        <end position="828"/>
    </location>
</feature>
<reference evidence="5 6" key="1">
    <citation type="journal article" date="2024" name="Science">
        <title>Giant polyketide synthase enzymes in the biosynthesis of giant marine polyether toxins.</title>
        <authorList>
            <person name="Fallon T.R."/>
            <person name="Shende V.V."/>
            <person name="Wierzbicki I.H."/>
            <person name="Pendleton A.L."/>
            <person name="Watervoot N.F."/>
            <person name="Auber R.P."/>
            <person name="Gonzalez D.J."/>
            <person name="Wisecaver J.H."/>
            <person name="Moore B.S."/>
        </authorList>
    </citation>
    <scope>NUCLEOTIDE SEQUENCE [LARGE SCALE GENOMIC DNA]</scope>
    <source>
        <strain evidence="5 6">12B1</strain>
    </source>
</reference>
<dbReference type="InterPro" id="IPR051625">
    <property type="entry name" value="Signaling_Regulatory_Domain"/>
</dbReference>
<keyword evidence="1" id="KW-0677">Repeat</keyword>
<feature type="repeat" description="RCC1" evidence="2">
    <location>
        <begin position="92"/>
        <end position="162"/>
    </location>
</feature>
<feature type="repeat" description="RCC1" evidence="2">
    <location>
        <begin position="424"/>
        <end position="509"/>
    </location>
</feature>
<dbReference type="Pfam" id="PF00415">
    <property type="entry name" value="RCC1"/>
    <property type="match status" value="4"/>
</dbReference>
<dbReference type="SUPFAM" id="SSF50985">
    <property type="entry name" value="RCC1/BLIP-II"/>
    <property type="match status" value="3"/>
</dbReference>
<dbReference type="SUPFAM" id="SSF143885">
    <property type="entry name" value="RGC domain-like"/>
    <property type="match status" value="1"/>
</dbReference>
<feature type="repeat" description="RCC1" evidence="2">
    <location>
        <begin position="266"/>
        <end position="317"/>
    </location>
</feature>
<dbReference type="PROSITE" id="PS50012">
    <property type="entry name" value="RCC1_3"/>
    <property type="match status" value="14"/>
</dbReference>
<feature type="repeat" description="RCC1" evidence="2">
    <location>
        <begin position="829"/>
        <end position="881"/>
    </location>
</feature>
<evidence type="ECO:0000259" key="4">
    <source>
        <dbReference type="PROSITE" id="PS50018"/>
    </source>
</evidence>
<feature type="repeat" description="RCC1" evidence="2">
    <location>
        <begin position="163"/>
        <end position="213"/>
    </location>
</feature>
<dbReference type="SMART" id="SM00323">
    <property type="entry name" value="RasGAP"/>
    <property type="match status" value="1"/>
</dbReference>
<evidence type="ECO:0000313" key="6">
    <source>
        <dbReference type="Proteomes" id="UP001515480"/>
    </source>
</evidence>
<feature type="region of interest" description="Disordered" evidence="3">
    <location>
        <begin position="36"/>
        <end position="70"/>
    </location>
</feature>
<dbReference type="SUPFAM" id="SSF48350">
    <property type="entry name" value="GTPase activation domain, GAP"/>
    <property type="match status" value="1"/>
</dbReference>
<dbReference type="PANTHER" id="PTHR22872">
    <property type="entry name" value="BTK-BINDING PROTEIN-RELATED"/>
    <property type="match status" value="1"/>
</dbReference>
<dbReference type="InterPro" id="IPR000408">
    <property type="entry name" value="Reg_chr_condens"/>
</dbReference>
<sequence>MVSTAHSQRGPHETGSWETVGNVIVTVGSLPYKASDLLGPHPKAHPSCAPPPPSPSSSSPRVTMSDKQRNVHTKRPIIAAGLGHSAAVLETNELITWGMARQFQLGLDFIRDKDRRNGKTEADLEPPVDRHSPEVVPALKARGDKVVTVACGSSHTLVVSDTGHVFSWGSGAFGKLGHGNDADVRIPTQVEFKRKRIARVSCGPDHSAAVSEAGEVLCWGSGSYGNLGHGDNNDCAAPKLVEALLGKPCISVACGAKHTMALSQAGGVYSWGYGGSGRLGCGDTRGLFRPRLVEKLRDTHVMQIAAGESHSLALIVDRGQLYTWGVGDYGKLGHGDTTPQLLPRHVEYFRLMKLTYASGGTFCSAVCTDGGQIYTWGGGTYGKLGYEEPANALTPRLVNMGSTGAYFVQVACGTFHTIALTKLGDIYSFGFNGNGRLGLAEPLLTDTKPRNKPCLLRSFATQAKQDHEDSSLPADDAQAATTALVRALRPRRVKKLCLGAFHSAALSDQGDVYTWGDGRSGATGIDLSRQEDKLVLRPTRVLGLGGAQNTVTVLASGVRHLLAVTSDGKIYSWGDGSHGRLGHGDQTSVHLPRQISTLKSKRVKTAAAGEEHSVIATVEGDVFSWGSGSFGKLGHGEPSDEGTPRQVHAFAGRAVETVACGYAHTVVICDNHEVLAWGSGWKGKLGLGDDQNRLTPTPIPSLKRKHITQLACGSFHTIVLTEQGDVFTWGIGERGQLGHGDLENRKTPTPLLGLQGTPIGSIAAGEAHTIACALDGSATWSWGAGHYGQLGVGGLDPRLSPSKIDDLDKMRVVSVACGANHSGAVCDDGKVYMWGNAANSRLGIDSSEEVETPQVVPSLSESALTQAVKSDQEPSKLLTPKMMEELQGTNVDAATAQRILDDPAALAERAAQADAEAERRGKDLAKGASNLEELLSLENESSTISTVMAVAMSGRAIKPSLDVLQQVVKAQRENVAEMIENEQRTIDGIKETLDAQVKMNHALEVELIDMEAKVKLVLANHKLVHESLAKSCGYERLKLANPGVGTNFKKELYERMLSVLYEDPQSLSAILKMAEPAEVDALVQVVVERIYANHYKARDEYYMLSLLVHAIGEDVSSVTEASTMLGEVNYVTKLLSAYTRRGPNKEALKAALTKPMSLVLARKTLELEIDPARVYISVLEELRFKTGDADMPAAVTAQEAWRLQEVRTAIKPRIRILLDFVELFLTRIIAARNMLPYGLRVLARKVYDAAKDRFPRASASQQMAGVSNFIFVSYICPAIIQPEAFDLCSASSRPSGAMKRNLLRIASTLKRIGSLSPYDAAEPWYADISALVNSSSEMMKQFYSNLTDVPLLEDQRRVTMYLESTEPLVPTLSLELNSIYLVHSILYRCYADVFSSSDHPLHSILLDLGGLPANVTHEQNRHVLLRLRLSRDMHITQGNRGAGGGQPVDLQSELRHMLLDCLRSAPAVNMRQGDGLKESMDELLHECTQQHKYDAAGKVQKVIELLDASGISASSAGEMFLQTTADEISKRARKRVQLVKERQDLQKIVEFVTAHHETLLHRVASHKEYLEAVREWNISAKSVHTSESLQRSRTSSRKSGGAVGKDADSEKEKVQYVMDSFPSFQKLVNEDLHLAKYIESHPGLTKQQFRDLLDRRPEFMAAFDKHPEELIRIGRAPSLRLMLDSHKDLKAALDKRPEVRLILESKPDLDRTQLSELVSSNAQLKDLYDSRPELKGILEMRARLFEADSKQLEEQRPEAFVAGPSVKVPCKNLVKSGVIVSIALPAKMVAKLTLVFSTVRPGGTNVLALYNNQAVFSFDLQLEELLDMQYNKMMIKEVGKVKLDVGKTLVFLNERMRT</sequence>
<accession>A0AB34IN32</accession>
<feature type="region of interest" description="Disordered" evidence="3">
    <location>
        <begin position="1584"/>
        <end position="1611"/>
    </location>
</feature>
<feature type="repeat" description="RCC1" evidence="2">
    <location>
        <begin position="371"/>
        <end position="423"/>
    </location>
</feature>
<feature type="repeat" description="RCC1" evidence="2">
    <location>
        <begin position="510"/>
        <end position="567"/>
    </location>
</feature>
<dbReference type="PROSITE" id="PS50018">
    <property type="entry name" value="RAS_GTPASE_ACTIV_2"/>
    <property type="match status" value="1"/>
</dbReference>
<dbReference type="EMBL" id="JBGBPQ010000021">
    <property type="protein sequence ID" value="KAL1503592.1"/>
    <property type="molecule type" value="Genomic_DNA"/>
</dbReference>
<gene>
    <name evidence="5" type="ORF">AB1Y20_012070</name>
</gene>
<dbReference type="Proteomes" id="UP001515480">
    <property type="component" value="Unassembled WGS sequence"/>
</dbReference>
<dbReference type="InterPro" id="IPR009091">
    <property type="entry name" value="RCC1/BLIP-II"/>
</dbReference>
<feature type="compositionally biased region" description="Polar residues" evidence="3">
    <location>
        <begin position="1584"/>
        <end position="1593"/>
    </location>
</feature>
<proteinExistence type="predicted"/>
<dbReference type="Pfam" id="PF00616">
    <property type="entry name" value="RasGAP"/>
    <property type="match status" value="1"/>
</dbReference>
<feature type="domain" description="Ras-GAP" evidence="4">
    <location>
        <begin position="1098"/>
        <end position="1314"/>
    </location>
</feature>
<dbReference type="PRINTS" id="PR00633">
    <property type="entry name" value="RCCNDNSATION"/>
</dbReference>